<dbReference type="GO" id="GO:0005886">
    <property type="term" value="C:plasma membrane"/>
    <property type="evidence" value="ECO:0007669"/>
    <property type="project" value="UniProtKB-SubCell"/>
</dbReference>
<keyword evidence="2" id="KW-1003">Cell membrane</keyword>
<dbReference type="AlphaFoldDB" id="A0A6J7GJS6"/>
<keyword evidence="3 6" id="KW-0812">Transmembrane</keyword>
<sequence length="144" mass="14815">MNDTLNDLLNGLGSAAAYSVVGLLVLVAGFVAVDLATPGDLRKQIWTDRNRDLVAVLASGLAANTMTVVTAILTSDDDLGKGLIDAFGYGLLGVILIGVVFKVVDLLTPGDLGEMVAHDDHHPAVWITVVTHLAVGAVVAASIS</sequence>
<evidence type="ECO:0000256" key="6">
    <source>
        <dbReference type="SAM" id="Phobius"/>
    </source>
</evidence>
<feature type="transmembrane region" description="Helical" evidence="6">
    <location>
        <begin position="53"/>
        <end position="74"/>
    </location>
</feature>
<evidence type="ECO:0000256" key="4">
    <source>
        <dbReference type="ARBA" id="ARBA00022989"/>
    </source>
</evidence>
<feature type="transmembrane region" description="Helical" evidence="6">
    <location>
        <begin position="124"/>
        <end position="143"/>
    </location>
</feature>
<dbReference type="InterPro" id="IPR007140">
    <property type="entry name" value="DUF350"/>
</dbReference>
<name>A0A6J7GJS6_9ZZZZ</name>
<evidence type="ECO:0000256" key="3">
    <source>
        <dbReference type="ARBA" id="ARBA00022692"/>
    </source>
</evidence>
<feature type="transmembrane region" description="Helical" evidence="6">
    <location>
        <begin position="86"/>
        <end position="104"/>
    </location>
</feature>
<comment type="subcellular location">
    <subcellularLocation>
        <location evidence="1">Cell membrane</location>
        <topology evidence="1">Multi-pass membrane protein</topology>
    </subcellularLocation>
</comment>
<proteinExistence type="predicted"/>
<dbReference type="Pfam" id="PF03994">
    <property type="entry name" value="DUF350"/>
    <property type="match status" value="1"/>
</dbReference>
<gene>
    <name evidence="7" type="ORF">UFOPK3564_00949</name>
</gene>
<keyword evidence="4 6" id="KW-1133">Transmembrane helix</keyword>
<reference evidence="7" key="1">
    <citation type="submission" date="2020-05" db="EMBL/GenBank/DDBJ databases">
        <authorList>
            <person name="Chiriac C."/>
            <person name="Salcher M."/>
            <person name="Ghai R."/>
            <person name="Kavagutti S V."/>
        </authorList>
    </citation>
    <scope>NUCLEOTIDE SEQUENCE</scope>
</reference>
<evidence type="ECO:0000256" key="5">
    <source>
        <dbReference type="ARBA" id="ARBA00023136"/>
    </source>
</evidence>
<evidence type="ECO:0000313" key="7">
    <source>
        <dbReference type="EMBL" id="CAB4906888.1"/>
    </source>
</evidence>
<keyword evidence="5 6" id="KW-0472">Membrane</keyword>
<protein>
    <submittedName>
        <fullName evidence="7">Unannotated protein</fullName>
    </submittedName>
</protein>
<dbReference type="EMBL" id="CAFBMK010000038">
    <property type="protein sequence ID" value="CAB4906888.1"/>
    <property type="molecule type" value="Genomic_DNA"/>
</dbReference>
<evidence type="ECO:0000256" key="1">
    <source>
        <dbReference type="ARBA" id="ARBA00004651"/>
    </source>
</evidence>
<organism evidence="7">
    <name type="scientific">freshwater metagenome</name>
    <dbReference type="NCBI Taxonomy" id="449393"/>
    <lineage>
        <taxon>unclassified sequences</taxon>
        <taxon>metagenomes</taxon>
        <taxon>ecological metagenomes</taxon>
    </lineage>
</organism>
<feature type="transmembrane region" description="Helical" evidence="6">
    <location>
        <begin position="12"/>
        <end position="33"/>
    </location>
</feature>
<evidence type="ECO:0000256" key="2">
    <source>
        <dbReference type="ARBA" id="ARBA00022475"/>
    </source>
</evidence>
<accession>A0A6J7GJS6</accession>